<dbReference type="EMBL" id="KV417609">
    <property type="protein sequence ID" value="KZP15005.1"/>
    <property type="molecule type" value="Genomic_DNA"/>
</dbReference>
<sequence>MHMIIRTWASVDCLSILLGAEIVHAIAFNVSTTAQQPTQLDRVDYLRLHTGWDTAVDWISRDRRWGSGFTSVSEVKLRSCDGILCSGDLAGSGSCHPKEAKVPR</sequence>
<feature type="signal peptide" evidence="1">
    <location>
        <begin position="1"/>
        <end position="25"/>
    </location>
</feature>
<dbReference type="AlphaFoldDB" id="A0A166DRQ4"/>
<gene>
    <name evidence="2" type="ORF">FIBSPDRAFT_979064</name>
</gene>
<protein>
    <submittedName>
        <fullName evidence="2">Uncharacterized protein</fullName>
    </submittedName>
</protein>
<name>A0A166DRQ4_9AGAM</name>
<evidence type="ECO:0000313" key="3">
    <source>
        <dbReference type="Proteomes" id="UP000076532"/>
    </source>
</evidence>
<dbReference type="Proteomes" id="UP000076532">
    <property type="component" value="Unassembled WGS sequence"/>
</dbReference>
<feature type="chain" id="PRO_5007872352" evidence="1">
    <location>
        <begin position="26"/>
        <end position="104"/>
    </location>
</feature>
<accession>A0A166DRQ4</accession>
<evidence type="ECO:0000313" key="2">
    <source>
        <dbReference type="EMBL" id="KZP15005.1"/>
    </source>
</evidence>
<evidence type="ECO:0000256" key="1">
    <source>
        <dbReference type="SAM" id="SignalP"/>
    </source>
</evidence>
<keyword evidence="3" id="KW-1185">Reference proteome</keyword>
<organism evidence="2 3">
    <name type="scientific">Athelia psychrophila</name>
    <dbReference type="NCBI Taxonomy" id="1759441"/>
    <lineage>
        <taxon>Eukaryota</taxon>
        <taxon>Fungi</taxon>
        <taxon>Dikarya</taxon>
        <taxon>Basidiomycota</taxon>
        <taxon>Agaricomycotina</taxon>
        <taxon>Agaricomycetes</taxon>
        <taxon>Agaricomycetidae</taxon>
        <taxon>Atheliales</taxon>
        <taxon>Atheliaceae</taxon>
        <taxon>Athelia</taxon>
    </lineage>
</organism>
<keyword evidence="1" id="KW-0732">Signal</keyword>
<reference evidence="2 3" key="1">
    <citation type="journal article" date="2016" name="Mol. Biol. Evol.">
        <title>Comparative Genomics of Early-Diverging Mushroom-Forming Fungi Provides Insights into the Origins of Lignocellulose Decay Capabilities.</title>
        <authorList>
            <person name="Nagy L.G."/>
            <person name="Riley R."/>
            <person name="Tritt A."/>
            <person name="Adam C."/>
            <person name="Daum C."/>
            <person name="Floudas D."/>
            <person name="Sun H."/>
            <person name="Yadav J.S."/>
            <person name="Pangilinan J."/>
            <person name="Larsson K.H."/>
            <person name="Matsuura K."/>
            <person name="Barry K."/>
            <person name="Labutti K."/>
            <person name="Kuo R."/>
            <person name="Ohm R.A."/>
            <person name="Bhattacharya S.S."/>
            <person name="Shirouzu T."/>
            <person name="Yoshinaga Y."/>
            <person name="Martin F.M."/>
            <person name="Grigoriev I.V."/>
            <person name="Hibbett D.S."/>
        </authorList>
    </citation>
    <scope>NUCLEOTIDE SEQUENCE [LARGE SCALE GENOMIC DNA]</scope>
    <source>
        <strain evidence="2 3">CBS 109695</strain>
    </source>
</reference>
<proteinExistence type="predicted"/>